<keyword evidence="6" id="KW-1185">Reference proteome</keyword>
<dbReference type="InterPro" id="IPR024930">
    <property type="entry name" value="Skp_dom_sf"/>
</dbReference>
<name>A0A7Y9R030_9BURK</name>
<evidence type="ECO:0000313" key="6">
    <source>
        <dbReference type="Proteomes" id="UP000518288"/>
    </source>
</evidence>
<gene>
    <name evidence="5" type="ORF">BDD16_003414</name>
</gene>
<accession>A0A7Y9R030</accession>
<dbReference type="GO" id="GO:0050821">
    <property type="term" value="P:protein stabilization"/>
    <property type="evidence" value="ECO:0007669"/>
    <property type="project" value="TreeGrafter"/>
</dbReference>
<dbReference type="GO" id="GO:0005829">
    <property type="term" value="C:cytosol"/>
    <property type="evidence" value="ECO:0007669"/>
    <property type="project" value="TreeGrafter"/>
</dbReference>
<dbReference type="SMART" id="SM00935">
    <property type="entry name" value="OmpH"/>
    <property type="match status" value="1"/>
</dbReference>
<evidence type="ECO:0000313" key="5">
    <source>
        <dbReference type="EMBL" id="NYG34428.1"/>
    </source>
</evidence>
<evidence type="ECO:0000256" key="1">
    <source>
        <dbReference type="ARBA" id="ARBA00022729"/>
    </source>
</evidence>
<feature type="region of interest" description="Disordered" evidence="3">
    <location>
        <begin position="90"/>
        <end position="109"/>
    </location>
</feature>
<dbReference type="SUPFAM" id="SSF111384">
    <property type="entry name" value="OmpH-like"/>
    <property type="match status" value="1"/>
</dbReference>
<protein>
    <submittedName>
        <fullName evidence="5">Outer membrane protein</fullName>
    </submittedName>
</protein>
<comment type="caution">
    <text evidence="5">The sequence shown here is derived from an EMBL/GenBank/DDBJ whole genome shotgun (WGS) entry which is preliminary data.</text>
</comment>
<dbReference type="PANTHER" id="PTHR35089:SF1">
    <property type="entry name" value="CHAPERONE PROTEIN SKP"/>
    <property type="match status" value="1"/>
</dbReference>
<dbReference type="InterPro" id="IPR005632">
    <property type="entry name" value="Chaperone_Skp"/>
</dbReference>
<evidence type="ECO:0000256" key="4">
    <source>
        <dbReference type="SAM" id="SignalP"/>
    </source>
</evidence>
<sequence>MTSFIRPLTARTLLALATSVVAATALLAAPAVSAQEFKIGYVNSDRMLRDAAPAKAAQAKLEVEFGKREKELNDAAARLKTAADKFEKDQVTLAESERGRRQRDLVEQERDLQRKRREFQEDLNQRKNEELSAVVERANRVIKQIFDAEKYDLILQDPVVFAGPRVDITDKVIKALNAAPAPTK</sequence>
<feature type="signal peptide" evidence="4">
    <location>
        <begin position="1"/>
        <end position="22"/>
    </location>
</feature>
<dbReference type="PANTHER" id="PTHR35089">
    <property type="entry name" value="CHAPERONE PROTEIN SKP"/>
    <property type="match status" value="1"/>
</dbReference>
<dbReference type="Proteomes" id="UP000518288">
    <property type="component" value="Unassembled WGS sequence"/>
</dbReference>
<reference evidence="5 6" key="1">
    <citation type="submission" date="2020-07" db="EMBL/GenBank/DDBJ databases">
        <title>Genomic Encyclopedia of Archaeal and Bacterial Type Strains, Phase II (KMG-II): from individual species to whole genera.</title>
        <authorList>
            <person name="Goeker M."/>
        </authorList>
    </citation>
    <scope>NUCLEOTIDE SEQUENCE [LARGE SCALE GENOMIC DNA]</scope>
    <source>
        <strain evidence="5 6">DSM 21226</strain>
    </source>
</reference>
<comment type="similarity">
    <text evidence="2">Belongs to the skp family.</text>
</comment>
<dbReference type="InterPro" id="IPR006311">
    <property type="entry name" value="TAT_signal"/>
</dbReference>
<dbReference type="Pfam" id="PF03938">
    <property type="entry name" value="OmpH"/>
    <property type="match status" value="1"/>
</dbReference>
<organism evidence="5 6">
    <name type="scientific">Sphaerotilus montanus</name>
    <dbReference type="NCBI Taxonomy" id="522889"/>
    <lineage>
        <taxon>Bacteria</taxon>
        <taxon>Pseudomonadati</taxon>
        <taxon>Pseudomonadota</taxon>
        <taxon>Betaproteobacteria</taxon>
        <taxon>Burkholderiales</taxon>
        <taxon>Sphaerotilaceae</taxon>
        <taxon>Sphaerotilus</taxon>
    </lineage>
</organism>
<dbReference type="EMBL" id="JACCFH010000001">
    <property type="protein sequence ID" value="NYG34428.1"/>
    <property type="molecule type" value="Genomic_DNA"/>
</dbReference>
<dbReference type="Gene3D" id="3.30.910.20">
    <property type="entry name" value="Skp domain"/>
    <property type="match status" value="1"/>
</dbReference>
<dbReference type="GO" id="GO:0051082">
    <property type="term" value="F:unfolded protein binding"/>
    <property type="evidence" value="ECO:0007669"/>
    <property type="project" value="InterPro"/>
</dbReference>
<dbReference type="AlphaFoldDB" id="A0A7Y9R030"/>
<dbReference type="PROSITE" id="PS51318">
    <property type="entry name" value="TAT"/>
    <property type="match status" value="1"/>
</dbReference>
<dbReference type="RefSeq" id="WP_179635069.1">
    <property type="nucleotide sequence ID" value="NZ_CAXYYM010000037.1"/>
</dbReference>
<proteinExistence type="inferred from homology"/>
<evidence type="ECO:0000256" key="3">
    <source>
        <dbReference type="SAM" id="MobiDB-lite"/>
    </source>
</evidence>
<keyword evidence="1 4" id="KW-0732">Signal</keyword>
<dbReference type="PIRSF" id="PIRSF002094">
    <property type="entry name" value="OMP26_Skp"/>
    <property type="match status" value="1"/>
</dbReference>
<evidence type="ECO:0000256" key="2">
    <source>
        <dbReference type="PIRNR" id="PIRNR002094"/>
    </source>
</evidence>
<feature type="chain" id="PRO_5031284375" evidence="4">
    <location>
        <begin position="23"/>
        <end position="184"/>
    </location>
</feature>